<dbReference type="AlphaFoldDB" id="A0A9X7UWW4"/>
<evidence type="ECO:0000313" key="1">
    <source>
        <dbReference type="EMBL" id="QQD23526.1"/>
    </source>
</evidence>
<evidence type="ECO:0008006" key="3">
    <source>
        <dbReference type="Google" id="ProtNLM"/>
    </source>
</evidence>
<dbReference type="RefSeq" id="WP_228346055.1">
    <property type="nucleotide sequence ID" value="NZ_CP046056.1"/>
</dbReference>
<reference evidence="1 2" key="1">
    <citation type="submission" date="2019-11" db="EMBL/GenBank/DDBJ databases">
        <title>Venatorbacter sp. nov. a predator of Campylobacter and other Gram-negative bacteria.</title>
        <authorList>
            <person name="Saeedi A."/>
            <person name="Cummings N.J."/>
            <person name="Connerton I.F."/>
            <person name="Connerton P.L."/>
        </authorList>
    </citation>
    <scope>NUCLEOTIDE SEQUENCE [LARGE SCALE GENOMIC DNA]</scope>
    <source>
        <strain evidence="1">XL5</strain>
    </source>
</reference>
<dbReference type="Proteomes" id="UP000596074">
    <property type="component" value="Chromosome"/>
</dbReference>
<organism evidence="1 2">
    <name type="scientific">Venatoribacter cucullus</name>
    <dbReference type="NCBI Taxonomy" id="2661630"/>
    <lineage>
        <taxon>Bacteria</taxon>
        <taxon>Pseudomonadati</taxon>
        <taxon>Pseudomonadota</taxon>
        <taxon>Gammaproteobacteria</taxon>
        <taxon>Oceanospirillales</taxon>
        <taxon>Oceanospirillaceae</taxon>
        <taxon>Venatoribacter</taxon>
    </lineage>
</organism>
<dbReference type="Gene3D" id="2.40.160.10">
    <property type="entry name" value="Porin"/>
    <property type="match status" value="1"/>
</dbReference>
<name>A0A9X7UWW4_9GAMM</name>
<sequence>MAETIFSSQIFANFSNIQVDQSRTDAEGWQPDLKRFYLDAEHKFSDRWKLKVTTDVQWQRQQDPTDLWFRHAYAQYSFGSGNNQYLKIGTAELPWIDYVAPRVGYRYVDPSLTPKNRFAGPTDPGLHYGYKGRQFSFGVAAVTGSGFQRPTLGDRLDIEMMGVWHILPGLDLAAGYYEGTRAQDKDDKPRLHTARRHNVALSYRIKTMRLGAEYARNDNWNQVSKVPEDSSHGWSVWGSYVFKPGYSVFGRYEQTDPSNKLNPANENDYLQLGVDWKATSYVTVALVGKQSTARTALKETETNEVGIWTQWDF</sequence>
<protein>
    <recommendedName>
        <fullName evidence="3">Porin</fullName>
    </recommendedName>
</protein>
<evidence type="ECO:0000313" key="2">
    <source>
        <dbReference type="Proteomes" id="UP000596074"/>
    </source>
</evidence>
<dbReference type="InterPro" id="IPR023614">
    <property type="entry name" value="Porin_dom_sf"/>
</dbReference>
<dbReference type="EMBL" id="CP046056">
    <property type="protein sequence ID" value="QQD23526.1"/>
    <property type="molecule type" value="Genomic_DNA"/>
</dbReference>
<accession>A0A9X7UWW4</accession>
<proteinExistence type="predicted"/>
<keyword evidence="2" id="KW-1185">Reference proteome</keyword>
<dbReference type="SUPFAM" id="SSF56935">
    <property type="entry name" value="Porins"/>
    <property type="match status" value="1"/>
</dbReference>
<gene>
    <name evidence="1" type="ORF">GJQ55_03075</name>
</gene>
<dbReference type="KEGG" id="vcw:GJQ55_03075"/>